<evidence type="ECO:0000256" key="4">
    <source>
        <dbReference type="ARBA" id="ARBA00022989"/>
    </source>
</evidence>
<evidence type="ECO:0000256" key="8">
    <source>
        <dbReference type="SAM" id="MobiDB-lite"/>
    </source>
</evidence>
<dbReference type="InterPro" id="IPR014743">
    <property type="entry name" value="Cl-channel_core"/>
</dbReference>
<feature type="region of interest" description="Disordered" evidence="8">
    <location>
        <begin position="654"/>
        <end position="722"/>
    </location>
</feature>
<feature type="transmembrane region" description="Helical" evidence="9">
    <location>
        <begin position="122"/>
        <end position="140"/>
    </location>
</feature>
<evidence type="ECO:0000256" key="9">
    <source>
        <dbReference type="SAM" id="Phobius"/>
    </source>
</evidence>
<sequence>MVVLRVWPLAAGSGLPPVKAVLAGGSCRRLLGRWTIVVKTVAAAFASASSLLLGVEGPIIQASAAVAYSVSRAFPRLGASALPRRDMAMAGACAGVACSFQAPLGAALYVIEDCGYFVSPVVMLKCLWTVAVCLFFYSFLDPYRLGALGSRFAVFNKPLIPVTWNYIDLPGLLLVGLLTGALGAIIIRLIMTLNRLRRRSPLRQAFARWAWPGILEASLVAMITVASQFYFPLAWPGQAVLLRTLFGECSTNPDSLPLGLCNFQDVGGLIGRLIGAFFLKFALLAVSAGLRVPAGIFIPSLALGALFGRMVGTLLGYWAINDPTSLAFHRCAVSGIASFPASCVSLSMYAIAGAAGFMASTSRITFASVAIVVEASGQTQYILPVCLVVAVSYWVSRVIHPAGIFEELLIFDGHPYLERKQNYSRRDNVLDLVALRPVYKARSAPGPAPELAYLLAGWSRSSFHPGSGHTEEDSIGRPRRVGAKLAARQPAAPGDPAGDPAGDLPPLEAPLLALPCLIRAGALRRALELRSVVHPHRPGDRASDRPPRAYPIVDSLATMRPVGLASRLDLLHALSGRALPGDGVGCRAPRATRRPPWARLDLGLFAEGGLWRAFIPAEQDTVESRRVRAEARAGAAPDSDLDADSMAVELEADELDELEEQADRRASRSAATMSEADDAGSCSSGQPGSIPMVPLGGGTGTPSEGDSHAEGGSIPDSAVIYLGPGPPPRGALSFGQFVDFVPVTVSEIFPVRSLITMFQQLGIRAALVSRAALSPEGLLLPGLPSEAPPPELEGGSPGRPPSAEGSPPAGPAATAPSTQSPRSPPSSAGDSVKSSGPMDAADLFARSPGNWPGDGGGPVGAVGHPAVGSLVAMITRRDVLRHTLGRDRRMLDTLD</sequence>
<dbReference type="eggNOG" id="KOG0475">
    <property type="taxonomic scope" value="Eukaryota"/>
</dbReference>
<evidence type="ECO:0000256" key="5">
    <source>
        <dbReference type="ARBA" id="ARBA00023065"/>
    </source>
</evidence>
<keyword evidence="7" id="KW-0868">Chloride</keyword>
<comment type="subcellular location">
    <subcellularLocation>
        <location evidence="1">Membrane</location>
        <topology evidence="1">Multi-pass membrane protein</topology>
    </subcellularLocation>
</comment>
<evidence type="ECO:0000256" key="2">
    <source>
        <dbReference type="ARBA" id="ARBA00022448"/>
    </source>
</evidence>
<evidence type="ECO:0008006" key="12">
    <source>
        <dbReference type="Google" id="ProtNLM"/>
    </source>
</evidence>
<dbReference type="AlphaFoldDB" id="A0A058Z9F7"/>
<feature type="transmembrane region" description="Helical" evidence="9">
    <location>
        <begin position="87"/>
        <end position="110"/>
    </location>
</feature>
<dbReference type="GO" id="GO:0005769">
    <property type="term" value="C:early endosome"/>
    <property type="evidence" value="ECO:0007669"/>
    <property type="project" value="TreeGrafter"/>
</dbReference>
<evidence type="ECO:0000256" key="1">
    <source>
        <dbReference type="ARBA" id="ARBA00004141"/>
    </source>
</evidence>
<keyword evidence="5" id="KW-0406">Ion transport</keyword>
<dbReference type="OrthoDB" id="44789at2759"/>
<dbReference type="PANTHER" id="PTHR45711">
    <property type="entry name" value="CHLORIDE CHANNEL PROTEIN"/>
    <property type="match status" value="1"/>
</dbReference>
<keyword evidence="11" id="KW-1185">Reference proteome</keyword>
<evidence type="ECO:0000256" key="6">
    <source>
        <dbReference type="ARBA" id="ARBA00023136"/>
    </source>
</evidence>
<dbReference type="InterPro" id="IPR001807">
    <property type="entry name" value="ClC"/>
</dbReference>
<dbReference type="Proteomes" id="UP000030693">
    <property type="component" value="Unassembled WGS sequence"/>
</dbReference>
<reference evidence="10" key="1">
    <citation type="submission" date="2013-04" db="EMBL/GenBank/DDBJ databases">
        <title>The Genome Sequence of Fonticula alba ATCC 38817.</title>
        <authorList>
            <consortium name="The Broad Institute Genomics Platform"/>
            <person name="Russ C."/>
            <person name="Cuomo C."/>
            <person name="Burger G."/>
            <person name="Gray M.W."/>
            <person name="Holland P.W.H."/>
            <person name="King N."/>
            <person name="Lang F.B.F."/>
            <person name="Roger A.J."/>
            <person name="Ruiz-Trillo I."/>
            <person name="Brown M."/>
            <person name="Walker B."/>
            <person name="Young S."/>
            <person name="Zeng Q."/>
            <person name="Gargeya S."/>
            <person name="Fitzgerald M."/>
            <person name="Haas B."/>
            <person name="Abouelleil A."/>
            <person name="Allen A.W."/>
            <person name="Alvarado L."/>
            <person name="Arachchi H.M."/>
            <person name="Berlin A.M."/>
            <person name="Chapman S.B."/>
            <person name="Gainer-Dewar J."/>
            <person name="Goldberg J."/>
            <person name="Griggs A."/>
            <person name="Gujja S."/>
            <person name="Hansen M."/>
            <person name="Howarth C."/>
            <person name="Imamovic A."/>
            <person name="Ireland A."/>
            <person name="Larimer J."/>
            <person name="McCowan C."/>
            <person name="Murphy C."/>
            <person name="Pearson M."/>
            <person name="Poon T.W."/>
            <person name="Priest M."/>
            <person name="Roberts A."/>
            <person name="Saif S."/>
            <person name="Shea T."/>
            <person name="Sisk P."/>
            <person name="Sykes S."/>
            <person name="Wortman J."/>
            <person name="Nusbaum C."/>
            <person name="Birren B."/>
        </authorList>
    </citation>
    <scope>NUCLEOTIDE SEQUENCE [LARGE SCALE GENOMIC DNA]</scope>
    <source>
        <strain evidence="10">ATCC 38817</strain>
    </source>
</reference>
<dbReference type="RefSeq" id="XP_009494028.1">
    <property type="nucleotide sequence ID" value="XM_009495753.1"/>
</dbReference>
<dbReference type="STRING" id="691883.A0A058Z9F7"/>
<organism evidence="10">
    <name type="scientific">Fonticula alba</name>
    <name type="common">Slime mold</name>
    <dbReference type="NCBI Taxonomy" id="691883"/>
    <lineage>
        <taxon>Eukaryota</taxon>
        <taxon>Rotosphaerida</taxon>
        <taxon>Fonticulaceae</taxon>
        <taxon>Fonticula</taxon>
    </lineage>
</organism>
<evidence type="ECO:0000256" key="7">
    <source>
        <dbReference type="ARBA" id="ARBA00023214"/>
    </source>
</evidence>
<dbReference type="GeneID" id="20526576"/>
<feature type="region of interest" description="Disordered" evidence="8">
    <location>
        <begin position="485"/>
        <end position="504"/>
    </location>
</feature>
<dbReference type="GO" id="GO:0005794">
    <property type="term" value="C:Golgi apparatus"/>
    <property type="evidence" value="ECO:0007669"/>
    <property type="project" value="TreeGrafter"/>
</dbReference>
<proteinExistence type="predicted"/>
<dbReference type="PRINTS" id="PR00762">
    <property type="entry name" value="CLCHANNEL"/>
</dbReference>
<feature type="transmembrane region" description="Helical" evidence="9">
    <location>
        <begin position="210"/>
        <end position="231"/>
    </location>
</feature>
<evidence type="ECO:0000256" key="3">
    <source>
        <dbReference type="ARBA" id="ARBA00022692"/>
    </source>
</evidence>
<feature type="compositionally biased region" description="Low complexity" evidence="8">
    <location>
        <begin position="490"/>
        <end position="504"/>
    </location>
</feature>
<gene>
    <name evidence="10" type="ORF">H696_01851</name>
</gene>
<dbReference type="EMBL" id="KB932203">
    <property type="protein sequence ID" value="KCV70905.1"/>
    <property type="molecule type" value="Genomic_DNA"/>
</dbReference>
<feature type="compositionally biased region" description="Low complexity" evidence="8">
    <location>
        <begin position="801"/>
        <end position="828"/>
    </location>
</feature>
<feature type="transmembrane region" description="Helical" evidence="9">
    <location>
        <begin position="169"/>
        <end position="190"/>
    </location>
</feature>
<dbReference type="PANTHER" id="PTHR45711:SF6">
    <property type="entry name" value="CHLORIDE CHANNEL PROTEIN"/>
    <property type="match status" value="1"/>
</dbReference>
<keyword evidence="3 9" id="KW-0812">Transmembrane</keyword>
<dbReference type="Pfam" id="PF00654">
    <property type="entry name" value="Voltage_CLC"/>
    <property type="match status" value="1"/>
</dbReference>
<evidence type="ECO:0000313" key="11">
    <source>
        <dbReference type="Proteomes" id="UP000030693"/>
    </source>
</evidence>
<dbReference type="OMA" id="ANDSARM"/>
<name>A0A058Z9F7_FONAL</name>
<accession>A0A058Z9F7</accession>
<feature type="region of interest" description="Disordered" evidence="8">
    <location>
        <begin position="781"/>
        <end position="863"/>
    </location>
</feature>
<feature type="transmembrane region" description="Helical" evidence="9">
    <location>
        <begin position="269"/>
        <end position="290"/>
    </location>
</feature>
<dbReference type="SUPFAM" id="SSF81340">
    <property type="entry name" value="Clc chloride channel"/>
    <property type="match status" value="1"/>
</dbReference>
<keyword evidence="2" id="KW-0813">Transport</keyword>
<dbReference type="Gene3D" id="1.10.3080.10">
    <property type="entry name" value="Clc chloride channel"/>
    <property type="match status" value="1"/>
</dbReference>
<keyword evidence="4 9" id="KW-1133">Transmembrane helix</keyword>
<feature type="transmembrane region" description="Helical" evidence="9">
    <location>
        <begin position="297"/>
        <end position="320"/>
    </location>
</feature>
<keyword evidence="6 9" id="KW-0472">Membrane</keyword>
<evidence type="ECO:0000313" key="10">
    <source>
        <dbReference type="EMBL" id="KCV70905.1"/>
    </source>
</evidence>
<protein>
    <recommendedName>
        <fullName evidence="12">Chloride channel protein</fullName>
    </recommendedName>
</protein>
<dbReference type="GO" id="GO:0005247">
    <property type="term" value="F:voltage-gated chloride channel activity"/>
    <property type="evidence" value="ECO:0007669"/>
    <property type="project" value="TreeGrafter"/>
</dbReference>
<dbReference type="GO" id="GO:0005886">
    <property type="term" value="C:plasma membrane"/>
    <property type="evidence" value="ECO:0007669"/>
    <property type="project" value="TreeGrafter"/>
</dbReference>